<dbReference type="Gene3D" id="3.40.50.720">
    <property type="entry name" value="NAD(P)-binding Rossmann-like Domain"/>
    <property type="match status" value="1"/>
</dbReference>
<sequence length="433" mass="48303">MARIIDLVLFGANGCTGQHVIPILHKLAQAKTPPLTWGIAGRSKQKLQALRQQFEQKIGTSLNNIPVIVADVHNKSSLIEMAQQARIVLNCCGPYRFYGEPVVQVCIDEETHYVDISGEPHFMEEMQLKYSEKARQKGVYVVSACGIDSIPIDLGVVFLQQKFNGTLNSINAFIEIWETKAVKGPFMTYGTWESAIHGLAHAKDLGAVRKKLFSNKLPVFEPKLQVITRPHKSKLPQGWAVPFPGADRSVVKRSQRFFYERAKKRPVQIEVYLILKSFRTIPKLAMLNFVVQSLAQNKRGQELLLEHPEKFSNGVFTKGNPSEEKNENSRFTVTLCGEGWKEGVAHADHKHTVPPNKAICGKVNVISPAYGGTCMLLVLSGIIVITETEKMPPTGGVYSPGYAFANTTLIEQLNQNGVTFEVLFEKDLLRAKY</sequence>
<dbReference type="InterPro" id="IPR005097">
    <property type="entry name" value="Sacchrp_dh_NADP-bd"/>
</dbReference>
<accession>A0AA38IIF9</accession>
<evidence type="ECO:0000259" key="2">
    <source>
        <dbReference type="Pfam" id="PF03435"/>
    </source>
</evidence>
<comment type="similarity">
    <text evidence="1">Belongs to the saccharopine dehydrogenase family.</text>
</comment>
<name>A0AA38IIF9_9CUCU</name>
<protein>
    <recommendedName>
        <fullName evidence="2">Saccharopine dehydrogenase NADP binding domain-containing protein</fullName>
    </recommendedName>
</protein>
<dbReference type="Pfam" id="PF03435">
    <property type="entry name" value="Sacchrp_dh_NADP"/>
    <property type="match status" value="1"/>
</dbReference>
<gene>
    <name evidence="3" type="ORF">Zmor_013745</name>
</gene>
<dbReference type="PANTHER" id="PTHR12286:SF5">
    <property type="entry name" value="SACCHAROPINE DEHYDROGENASE-LIKE OXIDOREDUCTASE"/>
    <property type="match status" value="1"/>
</dbReference>
<dbReference type="InterPro" id="IPR036291">
    <property type="entry name" value="NAD(P)-bd_dom_sf"/>
</dbReference>
<comment type="caution">
    <text evidence="3">The sequence shown here is derived from an EMBL/GenBank/DDBJ whole genome shotgun (WGS) entry which is preliminary data.</text>
</comment>
<organism evidence="3 4">
    <name type="scientific">Zophobas morio</name>
    <dbReference type="NCBI Taxonomy" id="2755281"/>
    <lineage>
        <taxon>Eukaryota</taxon>
        <taxon>Metazoa</taxon>
        <taxon>Ecdysozoa</taxon>
        <taxon>Arthropoda</taxon>
        <taxon>Hexapoda</taxon>
        <taxon>Insecta</taxon>
        <taxon>Pterygota</taxon>
        <taxon>Neoptera</taxon>
        <taxon>Endopterygota</taxon>
        <taxon>Coleoptera</taxon>
        <taxon>Polyphaga</taxon>
        <taxon>Cucujiformia</taxon>
        <taxon>Tenebrionidae</taxon>
        <taxon>Zophobas</taxon>
    </lineage>
</organism>
<dbReference type="GO" id="GO:0005811">
    <property type="term" value="C:lipid droplet"/>
    <property type="evidence" value="ECO:0007669"/>
    <property type="project" value="TreeGrafter"/>
</dbReference>
<dbReference type="EMBL" id="JALNTZ010000004">
    <property type="protein sequence ID" value="KAJ3654567.1"/>
    <property type="molecule type" value="Genomic_DNA"/>
</dbReference>
<dbReference type="SUPFAM" id="SSF51735">
    <property type="entry name" value="NAD(P)-binding Rossmann-fold domains"/>
    <property type="match status" value="1"/>
</dbReference>
<keyword evidence="4" id="KW-1185">Reference proteome</keyword>
<dbReference type="GO" id="GO:0005886">
    <property type="term" value="C:plasma membrane"/>
    <property type="evidence" value="ECO:0007669"/>
    <property type="project" value="TreeGrafter"/>
</dbReference>
<feature type="domain" description="Saccharopine dehydrogenase NADP binding" evidence="2">
    <location>
        <begin position="8"/>
        <end position="142"/>
    </location>
</feature>
<dbReference type="FunFam" id="3.40.50.720:FF:000178">
    <property type="entry name" value="Saccharopine dehydrogenase-like oxidoreductase"/>
    <property type="match status" value="1"/>
</dbReference>
<evidence type="ECO:0000313" key="4">
    <source>
        <dbReference type="Proteomes" id="UP001168821"/>
    </source>
</evidence>
<dbReference type="GO" id="GO:0005739">
    <property type="term" value="C:mitochondrion"/>
    <property type="evidence" value="ECO:0007669"/>
    <property type="project" value="TreeGrafter"/>
</dbReference>
<dbReference type="AlphaFoldDB" id="A0AA38IIF9"/>
<reference evidence="3" key="1">
    <citation type="journal article" date="2023" name="G3 (Bethesda)">
        <title>Whole genome assemblies of Zophobas morio and Tenebrio molitor.</title>
        <authorList>
            <person name="Kaur S."/>
            <person name="Stinson S.A."/>
            <person name="diCenzo G.C."/>
        </authorList>
    </citation>
    <scope>NUCLEOTIDE SEQUENCE</scope>
    <source>
        <strain evidence="3">QUZm001</strain>
    </source>
</reference>
<dbReference type="InterPro" id="IPR051276">
    <property type="entry name" value="Saccharopine_DH-like_oxidrdct"/>
</dbReference>
<evidence type="ECO:0000313" key="3">
    <source>
        <dbReference type="EMBL" id="KAJ3654567.1"/>
    </source>
</evidence>
<dbReference type="Proteomes" id="UP001168821">
    <property type="component" value="Unassembled WGS sequence"/>
</dbReference>
<proteinExistence type="inferred from homology"/>
<dbReference type="GO" id="GO:0009247">
    <property type="term" value="P:glycolipid biosynthetic process"/>
    <property type="evidence" value="ECO:0007669"/>
    <property type="project" value="TreeGrafter"/>
</dbReference>
<dbReference type="PANTHER" id="PTHR12286">
    <property type="entry name" value="SACCHAROPINE DEHYDROGENASE-LIKE OXIDOREDUCTASE"/>
    <property type="match status" value="1"/>
</dbReference>
<evidence type="ECO:0000256" key="1">
    <source>
        <dbReference type="ARBA" id="ARBA00038048"/>
    </source>
</evidence>